<dbReference type="VEuPathDB" id="FungiDB:MELLADRAFT_74919"/>
<dbReference type="AlphaFoldDB" id="F4RNR7"/>
<dbReference type="InterPro" id="IPR036282">
    <property type="entry name" value="Glutathione-S-Trfase_C_sf"/>
</dbReference>
<dbReference type="GO" id="GO:0003746">
    <property type="term" value="F:translation elongation factor activity"/>
    <property type="evidence" value="ECO:0007669"/>
    <property type="project" value="UniProtKB-UniRule"/>
</dbReference>
<dbReference type="InterPro" id="IPR001662">
    <property type="entry name" value="EF1B_G_C"/>
</dbReference>
<dbReference type="SFLD" id="SFLDG00358">
    <property type="entry name" value="Main_(cytGST)"/>
    <property type="match status" value="1"/>
</dbReference>
<keyword evidence="2 3" id="KW-0648">Protein biosynthesis</keyword>
<dbReference type="SUPFAM" id="SSF89942">
    <property type="entry name" value="eEF1-gamma domain"/>
    <property type="match status" value="1"/>
</dbReference>
<dbReference type="FunFam" id="1.20.1050.10:FF:000006">
    <property type="entry name" value="Elongation factor 1 gamma"/>
    <property type="match status" value="1"/>
</dbReference>
<dbReference type="SMART" id="SM01183">
    <property type="entry name" value="EF1G"/>
    <property type="match status" value="1"/>
</dbReference>
<dbReference type="eggNOG" id="KOG1627">
    <property type="taxonomic scope" value="Eukaryota"/>
</dbReference>
<dbReference type="InterPro" id="IPR036433">
    <property type="entry name" value="EF1B_G_C_sf"/>
</dbReference>
<dbReference type="PANTHER" id="PTHR43986">
    <property type="entry name" value="ELONGATION FACTOR 1-GAMMA"/>
    <property type="match status" value="1"/>
</dbReference>
<dbReference type="Pfam" id="PF00647">
    <property type="entry name" value="EF1G"/>
    <property type="match status" value="1"/>
</dbReference>
<dbReference type="PANTHER" id="PTHR43986:SF1">
    <property type="entry name" value="ELONGATION FACTOR 1-GAMMA"/>
    <property type="match status" value="1"/>
</dbReference>
<dbReference type="InterPro" id="IPR040079">
    <property type="entry name" value="Glutathione_S-Trfase"/>
</dbReference>
<keyword evidence="9" id="KW-1185">Reference proteome</keyword>
<keyword evidence="1 3" id="KW-0251">Elongation factor</keyword>
<dbReference type="FunFam" id="3.30.70.1010:FF:000001">
    <property type="entry name" value="Elongation factor 1-gamma 1"/>
    <property type="match status" value="1"/>
</dbReference>
<dbReference type="Gene3D" id="3.30.70.1010">
    <property type="entry name" value="Translation elongation factor EF1B, gamma chain, conserved domain"/>
    <property type="match status" value="1"/>
</dbReference>
<dbReference type="SFLD" id="SFLDS00019">
    <property type="entry name" value="Glutathione_Transferase_(cytos"/>
    <property type="match status" value="1"/>
</dbReference>
<feature type="domain" description="EF-1-gamma C-terminal" evidence="5">
    <location>
        <begin position="257"/>
        <end position="412"/>
    </location>
</feature>
<sequence length="412" mass="46048">MSFTLYGSESNPRTRACLVAAQLEGIDLKLSPINLATKEGLDEAYFAKFPHSQGKIPALEGPGINITESVAIAHYLASINSKAKLLGQSKEQEAEVLQWSLFFSTELVGSLAEQIVVLAPYNKPYNKVNVTNAEKKAAGLFATLDKLLHSRTFFVGERITLADIFLASHLSWAAGFILDAPWKAKYPNVFRHFQTITHQPAFLSAAGGEITLLAKRVEYSPPKKEKAPVAAAAPKSEKKAKKDDEEEEPAVPAEPKAKHPCEALGPAKCFPFDEWKRQYSNSEFPVAMKWLEDNIDLSEYSFWKVSYKYNEELTQVFMSSNLIGGFHNRLEGSRKYLFGSAGVYGKNNASKIQGAYMIRGNDFKAVFDVAPDWESYAFEPLDFKKDLDFIKGCWNWDNTFDGLEYADGKTFK</sequence>
<dbReference type="InterPro" id="IPR050802">
    <property type="entry name" value="EF-GSTs"/>
</dbReference>
<evidence type="ECO:0000259" key="7">
    <source>
        <dbReference type="PROSITE" id="PS50405"/>
    </source>
</evidence>
<dbReference type="SUPFAM" id="SSF52833">
    <property type="entry name" value="Thioredoxin-like"/>
    <property type="match status" value="1"/>
</dbReference>
<dbReference type="eggNOG" id="KOG0867">
    <property type="taxonomic scope" value="Eukaryota"/>
</dbReference>
<dbReference type="InterPro" id="IPR004045">
    <property type="entry name" value="Glutathione_S-Trfase_N"/>
</dbReference>
<dbReference type="InterPro" id="IPR036249">
    <property type="entry name" value="Thioredoxin-like_sf"/>
</dbReference>
<evidence type="ECO:0000259" key="5">
    <source>
        <dbReference type="PROSITE" id="PS50040"/>
    </source>
</evidence>
<dbReference type="GO" id="GO:0005634">
    <property type="term" value="C:nucleus"/>
    <property type="evidence" value="ECO:0007669"/>
    <property type="project" value="TreeGrafter"/>
</dbReference>
<dbReference type="Pfam" id="PF00043">
    <property type="entry name" value="GST_C"/>
    <property type="match status" value="1"/>
</dbReference>
<dbReference type="GO" id="GO:0005737">
    <property type="term" value="C:cytoplasm"/>
    <property type="evidence" value="ECO:0007669"/>
    <property type="project" value="TreeGrafter"/>
</dbReference>
<organism evidence="9">
    <name type="scientific">Melampsora larici-populina (strain 98AG31 / pathotype 3-4-7)</name>
    <name type="common">Poplar leaf rust fungus</name>
    <dbReference type="NCBI Taxonomy" id="747676"/>
    <lineage>
        <taxon>Eukaryota</taxon>
        <taxon>Fungi</taxon>
        <taxon>Dikarya</taxon>
        <taxon>Basidiomycota</taxon>
        <taxon>Pucciniomycotina</taxon>
        <taxon>Pucciniomycetes</taxon>
        <taxon>Pucciniales</taxon>
        <taxon>Melampsoraceae</taxon>
        <taxon>Melampsora</taxon>
    </lineage>
</organism>
<dbReference type="InterPro" id="IPR010987">
    <property type="entry name" value="Glutathione-S-Trfase_C-like"/>
</dbReference>
<evidence type="ECO:0000313" key="9">
    <source>
        <dbReference type="Proteomes" id="UP000001072"/>
    </source>
</evidence>
<feature type="region of interest" description="Disordered" evidence="4">
    <location>
        <begin position="224"/>
        <end position="258"/>
    </location>
</feature>
<dbReference type="RefSeq" id="XP_007410698.1">
    <property type="nucleotide sequence ID" value="XM_007410636.1"/>
</dbReference>
<dbReference type="CDD" id="cd03181">
    <property type="entry name" value="GST_C_EF1Bgamma_like"/>
    <property type="match status" value="1"/>
</dbReference>
<dbReference type="FunCoup" id="F4RNR7">
    <property type="interactions" value="612"/>
</dbReference>
<proteinExistence type="predicted"/>
<dbReference type="Pfam" id="PF02798">
    <property type="entry name" value="GST_N"/>
    <property type="match status" value="1"/>
</dbReference>
<evidence type="ECO:0000313" key="8">
    <source>
        <dbReference type="EMBL" id="EGG06047.1"/>
    </source>
</evidence>
<accession>F4RNR7</accession>
<dbReference type="Gene3D" id="3.40.30.10">
    <property type="entry name" value="Glutaredoxin"/>
    <property type="match status" value="1"/>
</dbReference>
<dbReference type="OrthoDB" id="249703at2759"/>
<evidence type="ECO:0000256" key="3">
    <source>
        <dbReference type="PROSITE-ProRule" id="PRU00519"/>
    </source>
</evidence>
<dbReference type="HOGENOM" id="CLU_011226_3_0_1"/>
<evidence type="ECO:0008006" key="10">
    <source>
        <dbReference type="Google" id="ProtNLM"/>
    </source>
</evidence>
<dbReference type="PROSITE" id="PS50405">
    <property type="entry name" value="GST_CTER"/>
    <property type="match status" value="1"/>
</dbReference>
<dbReference type="InterPro" id="IPR004046">
    <property type="entry name" value="GST_C"/>
</dbReference>
<name>F4RNR7_MELLP</name>
<evidence type="ECO:0000259" key="6">
    <source>
        <dbReference type="PROSITE" id="PS50404"/>
    </source>
</evidence>
<dbReference type="SUPFAM" id="SSF47616">
    <property type="entry name" value="GST C-terminal domain-like"/>
    <property type="match status" value="1"/>
</dbReference>
<gene>
    <name evidence="8" type="ORF">MELLADRAFT_74919</name>
</gene>
<dbReference type="Gene3D" id="1.20.1050.10">
    <property type="match status" value="1"/>
</dbReference>
<protein>
    <recommendedName>
        <fullName evidence="10">Elongation factor 1-gamma</fullName>
    </recommendedName>
</protein>
<dbReference type="KEGG" id="mlr:MELLADRAFT_74919"/>
<dbReference type="EMBL" id="GL883110">
    <property type="protein sequence ID" value="EGG06047.1"/>
    <property type="molecule type" value="Genomic_DNA"/>
</dbReference>
<evidence type="ECO:0000256" key="2">
    <source>
        <dbReference type="ARBA" id="ARBA00022917"/>
    </source>
</evidence>
<evidence type="ECO:0000256" key="1">
    <source>
        <dbReference type="ARBA" id="ARBA00022768"/>
    </source>
</evidence>
<dbReference type="STRING" id="747676.F4RNR7"/>
<dbReference type="GeneID" id="18932607"/>
<reference evidence="9" key="1">
    <citation type="journal article" date="2011" name="Proc. Natl. Acad. Sci. U.S.A.">
        <title>Obligate biotrophy features unraveled by the genomic analysis of rust fungi.</title>
        <authorList>
            <person name="Duplessis S."/>
            <person name="Cuomo C.A."/>
            <person name="Lin Y.-C."/>
            <person name="Aerts A."/>
            <person name="Tisserant E."/>
            <person name="Veneault-Fourrey C."/>
            <person name="Joly D.L."/>
            <person name="Hacquard S."/>
            <person name="Amselem J."/>
            <person name="Cantarel B.L."/>
            <person name="Chiu R."/>
            <person name="Coutinho P.M."/>
            <person name="Feau N."/>
            <person name="Field M."/>
            <person name="Frey P."/>
            <person name="Gelhaye E."/>
            <person name="Goldberg J."/>
            <person name="Grabherr M.G."/>
            <person name="Kodira C.D."/>
            <person name="Kohler A."/>
            <person name="Kuees U."/>
            <person name="Lindquist E.A."/>
            <person name="Lucas S.M."/>
            <person name="Mago R."/>
            <person name="Mauceli E."/>
            <person name="Morin E."/>
            <person name="Murat C."/>
            <person name="Pangilinan J.L."/>
            <person name="Park R."/>
            <person name="Pearson M."/>
            <person name="Quesneville H."/>
            <person name="Rouhier N."/>
            <person name="Sakthikumar S."/>
            <person name="Salamov A.A."/>
            <person name="Schmutz J."/>
            <person name="Selles B."/>
            <person name="Shapiro H."/>
            <person name="Tanguay P."/>
            <person name="Tuskan G.A."/>
            <person name="Henrissat B."/>
            <person name="Van de Peer Y."/>
            <person name="Rouze P."/>
            <person name="Ellis J.G."/>
            <person name="Dodds P.N."/>
            <person name="Schein J.E."/>
            <person name="Zhong S."/>
            <person name="Hamelin R.C."/>
            <person name="Grigoriev I.V."/>
            <person name="Szabo L.J."/>
            <person name="Martin F."/>
        </authorList>
    </citation>
    <scope>NUCLEOTIDE SEQUENCE [LARGE SCALE GENOMIC DNA]</scope>
    <source>
        <strain evidence="9">98AG31 / pathotype 3-4-7</strain>
    </source>
</reference>
<dbReference type="PROSITE" id="PS50040">
    <property type="entry name" value="EF1G_C"/>
    <property type="match status" value="1"/>
</dbReference>
<evidence type="ECO:0000256" key="4">
    <source>
        <dbReference type="SAM" id="MobiDB-lite"/>
    </source>
</evidence>
<dbReference type="Proteomes" id="UP000001072">
    <property type="component" value="Unassembled WGS sequence"/>
</dbReference>
<feature type="domain" description="GST N-terminal" evidence="6">
    <location>
        <begin position="1"/>
        <end position="84"/>
    </location>
</feature>
<dbReference type="InParanoid" id="F4RNR7"/>
<dbReference type="PROSITE" id="PS50404">
    <property type="entry name" value="GST_NTER"/>
    <property type="match status" value="1"/>
</dbReference>
<feature type="domain" description="GST C-terminal" evidence="7">
    <location>
        <begin position="89"/>
        <end position="217"/>
    </location>
</feature>